<evidence type="ECO:0000256" key="1">
    <source>
        <dbReference type="SAM" id="MobiDB-lite"/>
    </source>
</evidence>
<feature type="region of interest" description="Disordered" evidence="1">
    <location>
        <begin position="84"/>
        <end position="111"/>
    </location>
</feature>
<feature type="region of interest" description="Disordered" evidence="1">
    <location>
        <begin position="246"/>
        <end position="348"/>
    </location>
</feature>
<accession>A0ABR1F3P6</accession>
<feature type="compositionally biased region" description="Basic and acidic residues" evidence="1">
    <location>
        <begin position="299"/>
        <end position="309"/>
    </location>
</feature>
<dbReference type="Proteomes" id="UP001498771">
    <property type="component" value="Unassembled WGS sequence"/>
</dbReference>
<protein>
    <submittedName>
        <fullName evidence="2">Uncharacterized protein</fullName>
    </submittedName>
</protein>
<feature type="region of interest" description="Disordered" evidence="1">
    <location>
        <begin position="435"/>
        <end position="462"/>
    </location>
</feature>
<name>A0ABR1F3P6_9ASCO</name>
<dbReference type="EMBL" id="JBBJBU010000008">
    <property type="protein sequence ID" value="KAK7204432.1"/>
    <property type="molecule type" value="Genomic_DNA"/>
</dbReference>
<reference evidence="2 3" key="1">
    <citation type="submission" date="2024-03" db="EMBL/GenBank/DDBJ databases">
        <title>Genome-scale model development and genomic sequencing of the oleaginous clade Lipomyces.</title>
        <authorList>
            <consortium name="Lawrence Berkeley National Laboratory"/>
            <person name="Czajka J.J."/>
            <person name="Han Y."/>
            <person name="Kim J."/>
            <person name="Mondo S.J."/>
            <person name="Hofstad B.A."/>
            <person name="Robles A."/>
            <person name="Haridas S."/>
            <person name="Riley R."/>
            <person name="LaButti K."/>
            <person name="Pangilinan J."/>
            <person name="Andreopoulos W."/>
            <person name="Lipzen A."/>
            <person name="Yan J."/>
            <person name="Wang M."/>
            <person name="Ng V."/>
            <person name="Grigoriev I.V."/>
            <person name="Spatafora J.W."/>
            <person name="Magnuson J.K."/>
            <person name="Baker S.E."/>
            <person name="Pomraning K.R."/>
        </authorList>
    </citation>
    <scope>NUCLEOTIDE SEQUENCE [LARGE SCALE GENOMIC DNA]</scope>
    <source>
        <strain evidence="2 3">Phaff 52-87</strain>
    </source>
</reference>
<sequence length="574" mass="63812">MIAQMQAADANLIPSDPTCVDNENDAVELPTRQSELDYRYFPESLPEDETSDTPNAVLSSFVKTRNLTPVFIDPTLGDDDYPVGVSSEEADRAEDVSGLVEEESGSTEPSSVITREITLAESVEIEKRKFQGLRMHMDALRNKNLTPAEQADGASNYIDQTSASTSHEDYRGPSSSIDSSIIMNPDIFSVSDLRAMADADETDPVPIRPSAELYERLLFLDDDEDVQDNDLQFMQGFEEHYPTLREDYDDGEDYFDSSESEFEAFPPPRVPRSSEEQDRDMDPAASQDSVPEFKPSLLADRENDPKNDLSAHLSHSRSASGRRKFSNNLTNQGEMHAVHQPSDNGDKRMIRQDTSEAESILLSPADSDDTQETESVPLIVRKRILSAAESTESQVSRDIENRFPDAPPPSLSGDTLIANRSLLYSRENRQRSIESRGRELYELRHRSPKRPKTSESVNNPKRAVAQNSSITIDIRRVSATWKEQLAEANIVRILDAITAIVDARSVTTARSFFRDNVDVLSCLSCSILLINDLIDEASKIHGMVVGTDKELCELATAPIDRAVSAAADVMKLVD</sequence>
<keyword evidence="3" id="KW-1185">Reference proteome</keyword>
<evidence type="ECO:0000313" key="2">
    <source>
        <dbReference type="EMBL" id="KAK7204432.1"/>
    </source>
</evidence>
<feature type="region of interest" description="Disordered" evidence="1">
    <location>
        <begin position="148"/>
        <end position="178"/>
    </location>
</feature>
<gene>
    <name evidence="2" type="ORF">BZA70DRAFT_268270</name>
</gene>
<dbReference type="RefSeq" id="XP_064767465.1">
    <property type="nucleotide sequence ID" value="XM_064911151.1"/>
</dbReference>
<feature type="compositionally biased region" description="Low complexity" evidence="1">
    <location>
        <begin position="310"/>
        <end position="319"/>
    </location>
</feature>
<dbReference type="GeneID" id="90036663"/>
<feature type="compositionally biased region" description="Basic and acidic residues" evidence="1">
    <location>
        <begin position="272"/>
        <end position="282"/>
    </location>
</feature>
<feature type="compositionally biased region" description="Acidic residues" evidence="1">
    <location>
        <begin position="247"/>
        <end position="262"/>
    </location>
</feature>
<comment type="caution">
    <text evidence="2">The sequence shown here is derived from an EMBL/GenBank/DDBJ whole genome shotgun (WGS) entry which is preliminary data.</text>
</comment>
<evidence type="ECO:0000313" key="3">
    <source>
        <dbReference type="Proteomes" id="UP001498771"/>
    </source>
</evidence>
<proteinExistence type="predicted"/>
<feature type="region of interest" description="Disordered" evidence="1">
    <location>
        <begin position="389"/>
        <end position="415"/>
    </location>
</feature>
<organism evidence="2 3">
    <name type="scientific">Myxozyma melibiosi</name>
    <dbReference type="NCBI Taxonomy" id="54550"/>
    <lineage>
        <taxon>Eukaryota</taxon>
        <taxon>Fungi</taxon>
        <taxon>Dikarya</taxon>
        <taxon>Ascomycota</taxon>
        <taxon>Saccharomycotina</taxon>
        <taxon>Lipomycetes</taxon>
        <taxon>Lipomycetales</taxon>
        <taxon>Lipomycetaceae</taxon>
        <taxon>Myxozyma</taxon>
    </lineage>
</organism>
<feature type="compositionally biased region" description="Basic and acidic residues" evidence="1">
    <location>
        <begin position="435"/>
        <end position="445"/>
    </location>
</feature>